<keyword evidence="2" id="KW-1185">Reference proteome</keyword>
<dbReference type="SUPFAM" id="SSF55298">
    <property type="entry name" value="YjgF-like"/>
    <property type="match status" value="1"/>
</dbReference>
<sequence>MTIAHINPGTMHKNPAFSQAVLVESGRTLYIGEQNGVDENGAIVPGGPKAQCAAALEQIKLVLADVGADQSNVVRLTVYFDRNTELAPLFEASEEVWGDHPTAITVLQVYAMGRPDACVGIEAVAVI</sequence>
<dbReference type="Pfam" id="PF01042">
    <property type="entry name" value="Ribonuc_L-PSP"/>
    <property type="match status" value="1"/>
</dbReference>
<comment type="caution">
    <text evidence="1">The sequence shown here is derived from an EMBL/GenBank/DDBJ whole genome shotgun (WGS) entry which is preliminary data.</text>
</comment>
<accession>A0ABT9BQB8</accession>
<dbReference type="Gene3D" id="3.30.1330.40">
    <property type="entry name" value="RutC-like"/>
    <property type="match status" value="1"/>
</dbReference>
<name>A0ABT9BQB8_9MICO</name>
<dbReference type="Proteomes" id="UP001241072">
    <property type="component" value="Unassembled WGS sequence"/>
</dbReference>
<protein>
    <submittedName>
        <fullName evidence="1">RidA family protein</fullName>
        <ecNumber evidence="1">3.5.-.-</ecNumber>
    </submittedName>
</protein>
<organism evidence="1 2">
    <name type="scientific">Antiquaquibacter soli</name>
    <dbReference type="NCBI Taxonomy" id="3064523"/>
    <lineage>
        <taxon>Bacteria</taxon>
        <taxon>Bacillati</taxon>
        <taxon>Actinomycetota</taxon>
        <taxon>Actinomycetes</taxon>
        <taxon>Micrococcales</taxon>
        <taxon>Microbacteriaceae</taxon>
        <taxon>Antiquaquibacter</taxon>
    </lineage>
</organism>
<dbReference type="InterPro" id="IPR035959">
    <property type="entry name" value="RutC-like_sf"/>
</dbReference>
<dbReference type="PANTHER" id="PTHR43857">
    <property type="entry name" value="BLR7761 PROTEIN"/>
    <property type="match status" value="1"/>
</dbReference>
<gene>
    <name evidence="1" type="ORF">Q5716_11340</name>
</gene>
<keyword evidence="1" id="KW-0378">Hydrolase</keyword>
<dbReference type="CDD" id="cd00448">
    <property type="entry name" value="YjgF_YER057c_UK114_family"/>
    <property type="match status" value="1"/>
</dbReference>
<dbReference type="RefSeq" id="WP_305003251.1">
    <property type="nucleotide sequence ID" value="NZ_JAUQUB010000002.1"/>
</dbReference>
<evidence type="ECO:0000313" key="1">
    <source>
        <dbReference type="EMBL" id="MDO7882819.1"/>
    </source>
</evidence>
<dbReference type="EC" id="3.5.-.-" evidence="1"/>
<dbReference type="EMBL" id="JAUQUB010000002">
    <property type="protein sequence ID" value="MDO7882819.1"/>
    <property type="molecule type" value="Genomic_DNA"/>
</dbReference>
<proteinExistence type="predicted"/>
<evidence type="ECO:0000313" key="2">
    <source>
        <dbReference type="Proteomes" id="UP001241072"/>
    </source>
</evidence>
<dbReference type="InterPro" id="IPR006175">
    <property type="entry name" value="YjgF/YER057c/UK114"/>
</dbReference>
<dbReference type="GO" id="GO:0016787">
    <property type="term" value="F:hydrolase activity"/>
    <property type="evidence" value="ECO:0007669"/>
    <property type="project" value="UniProtKB-KW"/>
</dbReference>
<dbReference type="PANTHER" id="PTHR43857:SF1">
    <property type="entry name" value="YJGH FAMILY PROTEIN"/>
    <property type="match status" value="1"/>
</dbReference>
<reference evidence="1 2" key="1">
    <citation type="submission" date="2023-07" db="EMBL/GenBank/DDBJ databases">
        <title>Protaetiibacter sp. nov WY-16 isolated from soil.</title>
        <authorList>
            <person name="Liu B."/>
            <person name="Wan Y."/>
        </authorList>
    </citation>
    <scope>NUCLEOTIDE SEQUENCE [LARGE SCALE GENOMIC DNA]</scope>
    <source>
        <strain evidence="1 2">WY-16</strain>
    </source>
</reference>